<dbReference type="RefSeq" id="WP_131615578.1">
    <property type="nucleotide sequence ID" value="NZ_CP036532.1"/>
</dbReference>
<dbReference type="SUPFAM" id="SSF55729">
    <property type="entry name" value="Acyl-CoA N-acyltransferases (Nat)"/>
    <property type="match status" value="1"/>
</dbReference>
<dbReference type="InterPro" id="IPR000182">
    <property type="entry name" value="GNAT_dom"/>
</dbReference>
<dbReference type="CDD" id="cd04301">
    <property type="entry name" value="NAT_SF"/>
    <property type="match status" value="1"/>
</dbReference>
<gene>
    <name evidence="2" type="ORF">E0E05_04185</name>
</gene>
<name>A0A4P6UXK8_9HYPH</name>
<evidence type="ECO:0000313" key="2">
    <source>
        <dbReference type="EMBL" id="QBK29867.1"/>
    </source>
</evidence>
<dbReference type="InterPro" id="IPR016181">
    <property type="entry name" value="Acyl_CoA_acyltransferase"/>
</dbReference>
<protein>
    <submittedName>
        <fullName evidence="2">N-acetyltransferase</fullName>
    </submittedName>
</protein>
<keyword evidence="2" id="KW-0808">Transferase</keyword>
<sequence>MSPDVLVRAGTPEDRQAIEALYPLVFPDEDLLPLVRQLLDMTDATVSLVAVAGDNVVGHVLFTRCDLHGRKVALLGPLGIDPVRQRKGLGAALVRAGLDRLRDAACEHVFVLGDPAYYGRFGFRPEPGVATPCPIPDEWRAAWQSLDLAGYGQTPRGRLAVPEPWRDPALWGP</sequence>
<evidence type="ECO:0000313" key="3">
    <source>
        <dbReference type="Proteomes" id="UP000293719"/>
    </source>
</evidence>
<dbReference type="GO" id="GO:0016747">
    <property type="term" value="F:acyltransferase activity, transferring groups other than amino-acyl groups"/>
    <property type="evidence" value="ECO:0007669"/>
    <property type="project" value="InterPro"/>
</dbReference>
<dbReference type="EMBL" id="CP036532">
    <property type="protein sequence ID" value="QBK29867.1"/>
    <property type="molecule type" value="Genomic_DNA"/>
</dbReference>
<organism evidence="2 3">
    <name type="scientific">Roseitalea porphyridii</name>
    <dbReference type="NCBI Taxonomy" id="1852022"/>
    <lineage>
        <taxon>Bacteria</taxon>
        <taxon>Pseudomonadati</taxon>
        <taxon>Pseudomonadota</taxon>
        <taxon>Alphaproteobacteria</taxon>
        <taxon>Hyphomicrobiales</taxon>
        <taxon>Ahrensiaceae</taxon>
        <taxon>Roseitalea</taxon>
    </lineage>
</organism>
<dbReference type="GeneID" id="90766485"/>
<evidence type="ECO:0000259" key="1">
    <source>
        <dbReference type="PROSITE" id="PS51186"/>
    </source>
</evidence>
<accession>A0A4P6UXK8</accession>
<feature type="domain" description="N-acetyltransferase" evidence="1">
    <location>
        <begin position="5"/>
        <end position="149"/>
    </location>
</feature>
<dbReference type="Proteomes" id="UP000293719">
    <property type="component" value="Chromosome"/>
</dbReference>
<keyword evidence="3" id="KW-1185">Reference proteome</keyword>
<dbReference type="Pfam" id="PF00583">
    <property type="entry name" value="Acetyltransf_1"/>
    <property type="match status" value="1"/>
</dbReference>
<dbReference type="AlphaFoldDB" id="A0A4P6UXK8"/>
<reference evidence="2 3" key="1">
    <citation type="journal article" date="2017" name="Int. J. Syst. Evol. Microbiol.">
        <title>Roseitalea porphyridii gen. nov., sp. nov., isolated from a red alga, and reclassification of Hoeflea suaedae Chung et al. 2013 as Pseudohoeflea suaedae gen. nov., comb. nov.</title>
        <authorList>
            <person name="Hyeon J.W."/>
            <person name="Jeong S.E."/>
            <person name="Baek K."/>
            <person name="Jeon C.O."/>
        </authorList>
    </citation>
    <scope>NUCLEOTIDE SEQUENCE [LARGE SCALE GENOMIC DNA]</scope>
    <source>
        <strain evidence="2 3">MA7-20</strain>
    </source>
</reference>
<proteinExistence type="predicted"/>
<dbReference type="OrthoDB" id="9797178at2"/>
<dbReference type="PROSITE" id="PS51186">
    <property type="entry name" value="GNAT"/>
    <property type="match status" value="1"/>
</dbReference>
<dbReference type="KEGG" id="rpod:E0E05_04185"/>
<dbReference type="Gene3D" id="3.40.630.30">
    <property type="match status" value="1"/>
</dbReference>